<keyword evidence="3" id="KW-1185">Reference proteome</keyword>
<dbReference type="OrthoDB" id="4740316at2759"/>
<dbReference type="EMBL" id="NEXV01000641">
    <property type="protein sequence ID" value="PIG80022.1"/>
    <property type="molecule type" value="Genomic_DNA"/>
</dbReference>
<organism evidence="2 3">
    <name type="scientific">Aspergillus arachidicola</name>
    <dbReference type="NCBI Taxonomy" id="656916"/>
    <lineage>
        <taxon>Eukaryota</taxon>
        <taxon>Fungi</taxon>
        <taxon>Dikarya</taxon>
        <taxon>Ascomycota</taxon>
        <taxon>Pezizomycotina</taxon>
        <taxon>Eurotiomycetes</taxon>
        <taxon>Eurotiomycetidae</taxon>
        <taxon>Eurotiales</taxon>
        <taxon>Aspergillaceae</taxon>
        <taxon>Aspergillus</taxon>
        <taxon>Aspergillus subgen. Circumdati</taxon>
    </lineage>
</organism>
<dbReference type="AlphaFoldDB" id="A0A2G7FHB9"/>
<dbReference type="EMBL" id="ML737146">
    <property type="protein sequence ID" value="KAE8340709.1"/>
    <property type="molecule type" value="Genomic_DNA"/>
</dbReference>
<sequence>MPSITKLWLSTLKTKDCIDSSEFTDLLSQILTHCSSYTNPESNPEQPPMHAFFHSVENPDQLLMITGYPSQDMNNAADGTYAKAFLPRMFELVEHRWLKQLDLDVCSLPLADDDLVLQFRDAPVDLGADQGVGGWDVWPETEQGIKMKKAGKLGDVRKTWVSIGKEVKAGVAPAREAFHFRKVKAA</sequence>
<accession>A0A2G7FHB9</accession>
<proteinExistence type="predicted"/>
<evidence type="ECO:0000313" key="2">
    <source>
        <dbReference type="EMBL" id="PIG80022.1"/>
    </source>
</evidence>
<evidence type="ECO:0000313" key="1">
    <source>
        <dbReference type="EMBL" id="KAE8340709.1"/>
    </source>
</evidence>
<dbReference type="Proteomes" id="UP000231358">
    <property type="component" value="Unassembled WGS sequence"/>
</dbReference>
<name>A0A2G7FHB9_9EURO</name>
<evidence type="ECO:0000313" key="3">
    <source>
        <dbReference type="Proteomes" id="UP000231358"/>
    </source>
</evidence>
<gene>
    <name evidence="2" type="ORF">AARAC_005188</name>
    <name evidence="1" type="ORF">BDV24DRAFT_133646</name>
</gene>
<dbReference type="Proteomes" id="UP000325558">
    <property type="component" value="Unassembled WGS sequence"/>
</dbReference>
<reference evidence="1" key="2">
    <citation type="submission" date="2019-04" db="EMBL/GenBank/DDBJ databases">
        <title>Friends and foes A comparative genomics study of 23 Aspergillus species from section Flavi.</title>
        <authorList>
            <consortium name="DOE Joint Genome Institute"/>
            <person name="Kjaerbolling I."/>
            <person name="Vesth T."/>
            <person name="Frisvad J.C."/>
            <person name="Nybo J.L."/>
            <person name="Theobald S."/>
            <person name="Kildgaard S."/>
            <person name="Isbrandt T."/>
            <person name="Kuo A."/>
            <person name="Sato A."/>
            <person name="Lyhne E.K."/>
            <person name="Kogle M.E."/>
            <person name="Wiebenga A."/>
            <person name="Kun R.S."/>
            <person name="Lubbers R.J."/>
            <person name="Makela M.R."/>
            <person name="Barry K."/>
            <person name="Chovatia M."/>
            <person name="Clum A."/>
            <person name="Daum C."/>
            <person name="Haridas S."/>
            <person name="He G."/>
            <person name="LaButti K."/>
            <person name="Lipzen A."/>
            <person name="Mondo S."/>
            <person name="Riley R."/>
            <person name="Salamov A."/>
            <person name="Simmons B.A."/>
            <person name="Magnuson J.K."/>
            <person name="Henrissat B."/>
            <person name="Mortensen U.H."/>
            <person name="Larsen T.O."/>
            <person name="Devries R.P."/>
            <person name="Grigoriev I.V."/>
            <person name="Machida M."/>
            <person name="Baker S.E."/>
            <person name="Andersen M.R."/>
        </authorList>
    </citation>
    <scope>NUCLEOTIDE SEQUENCE</scope>
    <source>
        <strain evidence="1">CBS 117612</strain>
    </source>
</reference>
<reference evidence="2 3" key="1">
    <citation type="submission" date="2017-05" db="EMBL/GenBank/DDBJ databases">
        <title>Genome sequence for an aflatoxigenic pathogen of Argentinian peanut, Aspergillus arachidicola.</title>
        <authorList>
            <person name="Moore G."/>
            <person name="Beltz S.B."/>
            <person name="Mack B.M."/>
        </authorList>
    </citation>
    <scope>NUCLEOTIDE SEQUENCE [LARGE SCALE GENOMIC DNA]</scope>
    <source>
        <strain evidence="2 3">CBS 117610</strain>
    </source>
</reference>
<protein>
    <submittedName>
        <fullName evidence="2">Uncharacterized protein</fullName>
    </submittedName>
</protein>